<keyword evidence="2" id="KW-1185">Reference proteome</keyword>
<sequence>MSPPLREEISHFNILNQQLSSSLQVAPYLYDADGNLTEGYTADGYRFTADYDAENQLRELSYRDDAGVE</sequence>
<accession>A0A3N2DFT8</accession>
<evidence type="ECO:0000313" key="1">
    <source>
        <dbReference type="EMBL" id="ROR98670.1"/>
    </source>
</evidence>
<comment type="caution">
    <text evidence="1">The sequence shown here is derived from an EMBL/GenBank/DDBJ whole genome shotgun (WGS) entry which is preliminary data.</text>
</comment>
<dbReference type="Proteomes" id="UP000275394">
    <property type="component" value="Unassembled WGS sequence"/>
</dbReference>
<dbReference type="AlphaFoldDB" id="A0A3N2DFT8"/>
<reference evidence="1 2" key="1">
    <citation type="submission" date="2018-11" db="EMBL/GenBank/DDBJ databases">
        <title>Genomic Encyclopedia of Type Strains, Phase IV (KMG-IV): sequencing the most valuable type-strain genomes for metagenomic binning, comparative biology and taxonomic classification.</title>
        <authorList>
            <person name="Goeker M."/>
        </authorList>
    </citation>
    <scope>NUCLEOTIDE SEQUENCE [LARGE SCALE GENOMIC DNA]</scope>
    <source>
        <strain evidence="1 2">DSM 100316</strain>
    </source>
</reference>
<gene>
    <name evidence="1" type="ORF">EDC56_3403</name>
</gene>
<proteinExistence type="predicted"/>
<name>A0A3N2DFT8_9GAMM</name>
<evidence type="ECO:0000313" key="2">
    <source>
        <dbReference type="Proteomes" id="UP000275394"/>
    </source>
</evidence>
<organism evidence="1 2">
    <name type="scientific">Sinobacterium caligoides</name>
    <dbReference type="NCBI Taxonomy" id="933926"/>
    <lineage>
        <taxon>Bacteria</taxon>
        <taxon>Pseudomonadati</taxon>
        <taxon>Pseudomonadota</taxon>
        <taxon>Gammaproteobacteria</taxon>
        <taxon>Cellvibrionales</taxon>
        <taxon>Spongiibacteraceae</taxon>
        <taxon>Sinobacterium</taxon>
    </lineage>
</organism>
<dbReference type="OrthoDB" id="9816400at2"/>
<dbReference type="RefSeq" id="WP_123713737.1">
    <property type="nucleotide sequence ID" value="NZ_RKHR01000007.1"/>
</dbReference>
<dbReference type="EMBL" id="RKHR01000007">
    <property type="protein sequence ID" value="ROR98670.1"/>
    <property type="molecule type" value="Genomic_DNA"/>
</dbReference>
<protein>
    <submittedName>
        <fullName evidence="1">YD repeat-containing protein</fullName>
    </submittedName>
</protein>